<accession>A0A919Y9C3</accession>
<protein>
    <submittedName>
        <fullName evidence="2">NAD-dependent dehydratase</fullName>
    </submittedName>
</protein>
<evidence type="ECO:0000313" key="3">
    <source>
        <dbReference type="Proteomes" id="UP000678895"/>
    </source>
</evidence>
<keyword evidence="3" id="KW-1185">Reference proteome</keyword>
<dbReference type="Pfam" id="PF13460">
    <property type="entry name" value="NAD_binding_10"/>
    <property type="match status" value="1"/>
</dbReference>
<sequence length="224" mass="24690">MSHLGKKALIIGATGLVGRELLTELLRDEQYDAVYAIVRRPITFSHPKLREVVSDFERLEEITEAYAVEDVFCCLGTTIKKARTREAMYRIDVTYPLTVAKLAKEQGAHHFLVISSAGADAKSKIWYSKMKGELEQQLKSIGYKALSILQPSLLLGEREEHRLMEKISGNVVRGLFQGIKKPVPAQLGIKAGVVAQAMLAIAAENPEGTITYGAKAIHSLGSQR</sequence>
<dbReference type="CDD" id="cd05250">
    <property type="entry name" value="CC3_like_SDR_a"/>
    <property type="match status" value="1"/>
</dbReference>
<dbReference type="InterPro" id="IPR016040">
    <property type="entry name" value="NAD(P)-bd_dom"/>
</dbReference>
<proteinExistence type="predicted"/>
<dbReference type="AlphaFoldDB" id="A0A919Y9C3"/>
<dbReference type="PANTHER" id="PTHR14097:SF7">
    <property type="entry name" value="OXIDOREDUCTASE HTATIP2"/>
    <property type="match status" value="1"/>
</dbReference>
<feature type="domain" description="NAD(P)-binding" evidence="1">
    <location>
        <begin position="12"/>
        <end position="130"/>
    </location>
</feature>
<comment type="caution">
    <text evidence="2">The sequence shown here is derived from an EMBL/GenBank/DDBJ whole genome shotgun (WGS) entry which is preliminary data.</text>
</comment>
<gene>
    <name evidence="2" type="ORF">J41TS4_46560</name>
</gene>
<reference evidence="2" key="1">
    <citation type="submission" date="2021-03" db="EMBL/GenBank/DDBJ databases">
        <title>Antimicrobial resistance genes in bacteria isolated from Japanese honey, and their potential for conferring macrolide and lincosamide resistance in the American foulbrood pathogen Paenibacillus larvae.</title>
        <authorList>
            <person name="Okamoto M."/>
            <person name="Kumagai M."/>
            <person name="Kanamori H."/>
            <person name="Takamatsu D."/>
        </authorList>
    </citation>
    <scope>NUCLEOTIDE SEQUENCE</scope>
    <source>
        <strain evidence="2">J41TS4</strain>
    </source>
</reference>
<dbReference type="Proteomes" id="UP000678895">
    <property type="component" value="Unassembled WGS sequence"/>
</dbReference>
<dbReference type="RefSeq" id="WP_301630737.1">
    <property type="nucleotide sequence ID" value="NZ_BORS01000024.1"/>
</dbReference>
<dbReference type="PANTHER" id="PTHR14097">
    <property type="entry name" value="OXIDOREDUCTASE HTATIP2"/>
    <property type="match status" value="1"/>
</dbReference>
<dbReference type="InterPro" id="IPR036291">
    <property type="entry name" value="NAD(P)-bd_dom_sf"/>
</dbReference>
<dbReference type="EMBL" id="BORS01000024">
    <property type="protein sequence ID" value="GIO44898.1"/>
    <property type="molecule type" value="Genomic_DNA"/>
</dbReference>
<dbReference type="SUPFAM" id="SSF51735">
    <property type="entry name" value="NAD(P)-binding Rossmann-fold domains"/>
    <property type="match status" value="1"/>
</dbReference>
<evidence type="ECO:0000259" key="1">
    <source>
        <dbReference type="Pfam" id="PF13460"/>
    </source>
</evidence>
<name>A0A919Y9C3_9BACL</name>
<dbReference type="Gene3D" id="3.40.50.720">
    <property type="entry name" value="NAD(P)-binding Rossmann-like Domain"/>
    <property type="match status" value="1"/>
</dbReference>
<evidence type="ECO:0000313" key="2">
    <source>
        <dbReference type="EMBL" id="GIO44898.1"/>
    </source>
</evidence>
<organism evidence="2 3">
    <name type="scientific">Paenibacillus apis</name>
    <dbReference type="NCBI Taxonomy" id="1792174"/>
    <lineage>
        <taxon>Bacteria</taxon>
        <taxon>Bacillati</taxon>
        <taxon>Bacillota</taxon>
        <taxon>Bacilli</taxon>
        <taxon>Bacillales</taxon>
        <taxon>Paenibacillaceae</taxon>
        <taxon>Paenibacillus</taxon>
    </lineage>
</organism>